<dbReference type="Gene3D" id="3.40.50.300">
    <property type="entry name" value="P-loop containing nucleotide triphosphate hydrolases"/>
    <property type="match status" value="1"/>
</dbReference>
<evidence type="ECO:0000256" key="1">
    <source>
        <dbReference type="ARBA" id="ARBA00004202"/>
    </source>
</evidence>
<dbReference type="Pfam" id="PF00005">
    <property type="entry name" value="ABC_tran"/>
    <property type="match status" value="1"/>
</dbReference>
<keyword evidence="6 11" id="KW-0067">ATP-binding</keyword>
<evidence type="ECO:0000256" key="3">
    <source>
        <dbReference type="ARBA" id="ARBA00022475"/>
    </source>
</evidence>
<evidence type="ECO:0000256" key="4">
    <source>
        <dbReference type="ARBA" id="ARBA00022496"/>
    </source>
</evidence>
<dbReference type="InterPro" id="IPR017871">
    <property type="entry name" value="ABC_transporter-like_CS"/>
</dbReference>
<dbReference type="OrthoDB" id="5296765at2"/>
<dbReference type="PANTHER" id="PTHR42771">
    <property type="entry name" value="IRON(3+)-HYDROXAMATE IMPORT ATP-BINDING PROTEIN FHUC"/>
    <property type="match status" value="1"/>
</dbReference>
<dbReference type="Proteomes" id="UP000031121">
    <property type="component" value="Chromosome"/>
</dbReference>
<dbReference type="InterPro" id="IPR003593">
    <property type="entry name" value="AAA+_ATPase"/>
</dbReference>
<dbReference type="InterPro" id="IPR051535">
    <property type="entry name" value="Siderophore_ABC-ATPase"/>
</dbReference>
<dbReference type="HOGENOM" id="CLU_000604_1_11_11"/>
<keyword evidence="9" id="KW-0472">Membrane</keyword>
<dbReference type="CDD" id="cd03214">
    <property type="entry name" value="ABC_Iron-Siderophores_B12_Hemin"/>
    <property type="match status" value="1"/>
</dbReference>
<proteinExistence type="predicted"/>
<keyword evidence="12" id="KW-1185">Reference proteome</keyword>
<evidence type="ECO:0000313" key="11">
    <source>
        <dbReference type="EMBL" id="AJC12488.1"/>
    </source>
</evidence>
<sequence length="268" mass="29099">MANSVFTITDLGFSYGSTRVFDGLSLTVPEGAVTTLIGANGSGKTTLFNLMSKGLKPSSGTVFLRRGNVADLRLRDYAKLVAIVHQNNTAPFDLTVERLVGYGRFPHRGRSRLLGASGGEGRRASGEEDERMVDWAIGVCGLSEVRSRTVASLSGGQRQRVWIAMALAQGSKVLLLDEPTTYLDVRFQLDILRLVRRLNEEFGMTVIMVLHDINQALRYSDHLIALSQGRVVGQGAPEDVVTPQLIEEVYGVSLDIAHVGGKPFVLAV</sequence>
<keyword evidence="7" id="KW-0408">Iron</keyword>
<dbReference type="PANTHER" id="PTHR42771:SF10">
    <property type="entry name" value="FERRICHROME TRANSPORT ATP-BINDING PROTEIN FHUC"/>
    <property type="match status" value="1"/>
</dbReference>
<reference evidence="11 12" key="2">
    <citation type="journal article" date="2015" name="Genome Announc.">
        <title>Complete Genome Sequence of Coriobacteriaceae Strain 68-1-3, a Novel Mucus-Degrading Isolate from the Swine Intestinal Tract.</title>
        <authorList>
            <person name="Looft T."/>
            <person name="Bayles D.O."/>
            <person name="Alt D.P."/>
            <person name="Stanton T.B."/>
        </authorList>
    </citation>
    <scope>NUCLEOTIDE SEQUENCE [LARGE SCALE GENOMIC DNA]</scope>
    <source>
        <strain evidence="11 12">68-1-3</strain>
    </source>
</reference>
<comment type="subcellular location">
    <subcellularLocation>
        <location evidence="1">Cell membrane</location>
        <topology evidence="1">Peripheral membrane protein</topology>
    </subcellularLocation>
</comment>
<evidence type="ECO:0000256" key="6">
    <source>
        <dbReference type="ARBA" id="ARBA00022840"/>
    </source>
</evidence>
<keyword evidence="8" id="KW-0406">Ion transport</keyword>
<dbReference type="InterPro" id="IPR003439">
    <property type="entry name" value="ABC_transporter-like_ATP-bd"/>
</dbReference>
<dbReference type="GO" id="GO:0005886">
    <property type="term" value="C:plasma membrane"/>
    <property type="evidence" value="ECO:0007669"/>
    <property type="project" value="UniProtKB-SubCell"/>
</dbReference>
<evidence type="ECO:0000256" key="7">
    <source>
        <dbReference type="ARBA" id="ARBA00023004"/>
    </source>
</evidence>
<evidence type="ECO:0000256" key="9">
    <source>
        <dbReference type="ARBA" id="ARBA00023136"/>
    </source>
</evidence>
<organism evidence="11 12">
    <name type="scientific">Berryella intestinalis</name>
    <dbReference type="NCBI Taxonomy" id="1531429"/>
    <lineage>
        <taxon>Bacteria</taxon>
        <taxon>Bacillati</taxon>
        <taxon>Actinomycetota</taxon>
        <taxon>Coriobacteriia</taxon>
        <taxon>Eggerthellales</taxon>
        <taxon>Eggerthellaceae</taxon>
        <taxon>Berryella</taxon>
    </lineage>
</organism>
<evidence type="ECO:0000256" key="5">
    <source>
        <dbReference type="ARBA" id="ARBA00022741"/>
    </source>
</evidence>
<name>A0A0A8B6N0_9ACTN</name>
<dbReference type="STRING" id="1531429.JI75_07225"/>
<dbReference type="SUPFAM" id="SSF52540">
    <property type="entry name" value="P-loop containing nucleoside triphosphate hydrolases"/>
    <property type="match status" value="1"/>
</dbReference>
<dbReference type="GO" id="GO:0016887">
    <property type="term" value="F:ATP hydrolysis activity"/>
    <property type="evidence" value="ECO:0007669"/>
    <property type="project" value="InterPro"/>
</dbReference>
<dbReference type="KEGG" id="cbac:JI75_07225"/>
<protein>
    <submittedName>
        <fullName evidence="11">Iron ABC transporter ATP-binding protein</fullName>
    </submittedName>
</protein>
<dbReference type="InterPro" id="IPR027417">
    <property type="entry name" value="P-loop_NTPase"/>
</dbReference>
<dbReference type="PROSITE" id="PS00211">
    <property type="entry name" value="ABC_TRANSPORTER_1"/>
    <property type="match status" value="1"/>
</dbReference>
<evidence type="ECO:0000256" key="8">
    <source>
        <dbReference type="ARBA" id="ARBA00023065"/>
    </source>
</evidence>
<keyword evidence="4" id="KW-0410">Iron transport</keyword>
<dbReference type="AlphaFoldDB" id="A0A0A8B6N0"/>
<keyword evidence="3" id="KW-1003">Cell membrane</keyword>
<evidence type="ECO:0000256" key="2">
    <source>
        <dbReference type="ARBA" id="ARBA00022448"/>
    </source>
</evidence>
<feature type="domain" description="ABC transporter" evidence="10">
    <location>
        <begin position="6"/>
        <end position="253"/>
    </location>
</feature>
<dbReference type="SMART" id="SM00382">
    <property type="entry name" value="AAA"/>
    <property type="match status" value="1"/>
</dbReference>
<reference evidence="12" key="1">
    <citation type="submission" date="2014-08" db="EMBL/GenBank/DDBJ databases">
        <title>Coriobacteriaceae sp. complete genome.</title>
        <authorList>
            <person name="Looft T."/>
            <person name="Bayles D.O."/>
            <person name="Stanton T.B."/>
        </authorList>
    </citation>
    <scope>NUCLEOTIDE SEQUENCE [LARGE SCALE GENOMIC DNA]</scope>
    <source>
        <strain evidence="12">68-1-3</strain>
    </source>
</reference>
<dbReference type="GO" id="GO:0005524">
    <property type="term" value="F:ATP binding"/>
    <property type="evidence" value="ECO:0007669"/>
    <property type="project" value="UniProtKB-KW"/>
</dbReference>
<dbReference type="PROSITE" id="PS50893">
    <property type="entry name" value="ABC_TRANSPORTER_2"/>
    <property type="match status" value="1"/>
</dbReference>
<keyword evidence="5" id="KW-0547">Nucleotide-binding</keyword>
<evidence type="ECO:0000259" key="10">
    <source>
        <dbReference type="PROSITE" id="PS50893"/>
    </source>
</evidence>
<dbReference type="EMBL" id="CP009302">
    <property type="protein sequence ID" value="AJC12488.1"/>
    <property type="molecule type" value="Genomic_DNA"/>
</dbReference>
<keyword evidence="2" id="KW-0813">Transport</keyword>
<dbReference type="FunFam" id="3.40.50.300:FF:000134">
    <property type="entry name" value="Iron-enterobactin ABC transporter ATP-binding protein"/>
    <property type="match status" value="1"/>
</dbReference>
<dbReference type="GO" id="GO:0006826">
    <property type="term" value="P:iron ion transport"/>
    <property type="evidence" value="ECO:0007669"/>
    <property type="project" value="UniProtKB-KW"/>
</dbReference>
<dbReference type="RefSeq" id="WP_039689830.1">
    <property type="nucleotide sequence ID" value="NZ_CP009302.1"/>
</dbReference>
<evidence type="ECO:0000313" key="12">
    <source>
        <dbReference type="Proteomes" id="UP000031121"/>
    </source>
</evidence>
<gene>
    <name evidence="11" type="ORF">JI75_07225</name>
</gene>
<accession>A0A0A8B6N0</accession>